<dbReference type="PANTHER" id="PTHR42928">
    <property type="entry name" value="TRICARBOXYLATE-BINDING PROTEIN"/>
    <property type="match status" value="1"/>
</dbReference>
<dbReference type="Gene3D" id="3.40.190.10">
    <property type="entry name" value="Periplasmic binding protein-like II"/>
    <property type="match status" value="1"/>
</dbReference>
<dbReference type="PIRSF" id="PIRSF017082">
    <property type="entry name" value="YflP"/>
    <property type="match status" value="1"/>
</dbReference>
<evidence type="ECO:0000313" key="4">
    <source>
        <dbReference type="Proteomes" id="UP001529369"/>
    </source>
</evidence>
<dbReference type="PANTHER" id="PTHR42928:SF5">
    <property type="entry name" value="BLR1237 PROTEIN"/>
    <property type="match status" value="1"/>
</dbReference>
<dbReference type="RefSeq" id="WP_290317596.1">
    <property type="nucleotide sequence ID" value="NZ_JAUFPN010000153.1"/>
</dbReference>
<dbReference type="InterPro" id="IPR005064">
    <property type="entry name" value="BUG"/>
</dbReference>
<evidence type="ECO:0000256" key="2">
    <source>
        <dbReference type="SAM" id="SignalP"/>
    </source>
</evidence>
<feature type="chain" id="PRO_5045959010" evidence="2">
    <location>
        <begin position="22"/>
        <end position="321"/>
    </location>
</feature>
<dbReference type="Proteomes" id="UP001529369">
    <property type="component" value="Unassembled WGS sequence"/>
</dbReference>
<accession>A0ABT8A7R3</accession>
<organism evidence="3 4">
    <name type="scientific">Paeniroseomonas aquatica</name>
    <dbReference type="NCBI Taxonomy" id="373043"/>
    <lineage>
        <taxon>Bacteria</taxon>
        <taxon>Pseudomonadati</taxon>
        <taxon>Pseudomonadota</taxon>
        <taxon>Alphaproteobacteria</taxon>
        <taxon>Acetobacterales</taxon>
        <taxon>Acetobacteraceae</taxon>
        <taxon>Paeniroseomonas</taxon>
    </lineage>
</organism>
<comment type="similarity">
    <text evidence="1">Belongs to the UPF0065 (bug) family.</text>
</comment>
<name>A0ABT8A7R3_9PROT</name>
<keyword evidence="4" id="KW-1185">Reference proteome</keyword>
<dbReference type="CDD" id="cd07012">
    <property type="entry name" value="PBP2_Bug_TTT"/>
    <property type="match status" value="1"/>
</dbReference>
<protein>
    <submittedName>
        <fullName evidence="3">Tripartite tricarboxylate transporter substrate binding protein</fullName>
    </submittedName>
</protein>
<reference evidence="4" key="1">
    <citation type="journal article" date="2019" name="Int. J. Syst. Evol. Microbiol.">
        <title>The Global Catalogue of Microorganisms (GCM) 10K type strain sequencing project: providing services to taxonomists for standard genome sequencing and annotation.</title>
        <authorList>
            <consortium name="The Broad Institute Genomics Platform"/>
            <consortium name="The Broad Institute Genome Sequencing Center for Infectious Disease"/>
            <person name="Wu L."/>
            <person name="Ma J."/>
        </authorList>
    </citation>
    <scope>NUCLEOTIDE SEQUENCE [LARGE SCALE GENOMIC DNA]</scope>
    <source>
        <strain evidence="4">CECT 7131</strain>
    </source>
</reference>
<keyword evidence="2" id="KW-0732">Signal</keyword>
<dbReference type="Gene3D" id="3.40.190.150">
    <property type="entry name" value="Bordetella uptake gene, domain 1"/>
    <property type="match status" value="1"/>
</dbReference>
<comment type="caution">
    <text evidence="3">The sequence shown here is derived from an EMBL/GenBank/DDBJ whole genome shotgun (WGS) entry which is preliminary data.</text>
</comment>
<gene>
    <name evidence="3" type="ORF">QWZ14_15305</name>
</gene>
<sequence length="321" mass="33588">MRRRIIMTTGLAALAAPTVHAQGAWPSRPLRVIIPYTPGGATDAMARLAAQKLGEGLGQTVVVENRPGGNGVIGTQAVLQAPADGYTILGSASTHVLQHLVLKAPGYDPIADFQPIARTGRAPALLVMDPKRPQRSLAEVVAAAKADPRAWSFATSSLGASGHLAAVAFNQATGAGIEIIPYRGTAPALVDVQAGNIQLLFDSAAALLPTVRSGNVRALAITARVRSALAPEVPTAIEQGLPGFEFASWYGVWAARGMAQDQVERMNAIIQAGLREPATSQRLAGLALEAITESIAETNRYIAADVEKNAALLRFANFQPE</sequence>
<evidence type="ECO:0000313" key="3">
    <source>
        <dbReference type="EMBL" id="MDN3565735.1"/>
    </source>
</evidence>
<dbReference type="InterPro" id="IPR042100">
    <property type="entry name" value="Bug_dom1"/>
</dbReference>
<proteinExistence type="inferred from homology"/>
<feature type="signal peptide" evidence="2">
    <location>
        <begin position="1"/>
        <end position="21"/>
    </location>
</feature>
<evidence type="ECO:0000256" key="1">
    <source>
        <dbReference type="ARBA" id="ARBA00006987"/>
    </source>
</evidence>
<dbReference type="SUPFAM" id="SSF53850">
    <property type="entry name" value="Periplasmic binding protein-like II"/>
    <property type="match status" value="1"/>
</dbReference>
<dbReference type="Pfam" id="PF03401">
    <property type="entry name" value="TctC"/>
    <property type="match status" value="1"/>
</dbReference>
<dbReference type="EMBL" id="JAUFPN010000153">
    <property type="protein sequence ID" value="MDN3565735.1"/>
    <property type="molecule type" value="Genomic_DNA"/>
</dbReference>